<keyword evidence="3" id="KW-0479">Metal-binding</keyword>
<sequence>MAFTTDPETARFIQQLPKTETHLHIEGALPWKLLQRIDPVKFKDVPESWQNDYKFRDFAHFEEQLLGHAFTWYTSPENYHEAAREIFAAHVAANVKYVETSFASGVIEFLGLNGKEVLSAIVEAAPKDLELRVFLGIHHNGFNEKMLPIIEDAIGWQKLTGFDLHGTETIPVDPAAVSIWRDARAEGKTTVAHAGEFCGPDFVRWAIEELGAQKLRHGIRAVEDPNVVELIKINNIPLDICPISNHKLMPGIQISNHPIRELYNAGCPVTISTDDPVSFGNHLNEEYAALYEHRGFNKEELTQVARNGFETAIADDKTKDEWLGEFTSLA</sequence>
<dbReference type="InterPro" id="IPR032466">
    <property type="entry name" value="Metal_Hydrolase"/>
</dbReference>
<dbReference type="GO" id="GO:0019239">
    <property type="term" value="F:deaminase activity"/>
    <property type="evidence" value="ECO:0007669"/>
    <property type="project" value="InterPro"/>
</dbReference>
<dbReference type="InterPro" id="IPR001365">
    <property type="entry name" value="A_deaminase_dom"/>
</dbReference>
<dbReference type="GO" id="GO:0046872">
    <property type="term" value="F:metal ion binding"/>
    <property type="evidence" value="ECO:0007669"/>
    <property type="project" value="UniProtKB-KW"/>
</dbReference>
<evidence type="ECO:0000313" key="8">
    <source>
        <dbReference type="Proteomes" id="UP001304300"/>
    </source>
</evidence>
<dbReference type="Gene3D" id="3.20.20.140">
    <property type="entry name" value="Metal-dependent hydrolases"/>
    <property type="match status" value="1"/>
</dbReference>
<reference evidence="7 8" key="1">
    <citation type="submission" date="2023-10" db="EMBL/GenBank/DDBJ databases">
        <title>Rubellicoccus peritrichatus gen. nov., sp. nov., isolated from an algae of coral reef tank.</title>
        <authorList>
            <person name="Luo J."/>
        </authorList>
    </citation>
    <scope>NUCLEOTIDE SEQUENCE [LARGE SCALE GENOMIC DNA]</scope>
    <source>
        <strain evidence="7 8">CR14</strain>
    </source>
</reference>
<dbReference type="Proteomes" id="UP001304300">
    <property type="component" value="Chromosome"/>
</dbReference>
<dbReference type="KEGG" id="puo:RZN69_14820"/>
<evidence type="ECO:0000256" key="1">
    <source>
        <dbReference type="ARBA" id="ARBA00001947"/>
    </source>
</evidence>
<dbReference type="SUPFAM" id="SSF51556">
    <property type="entry name" value="Metallo-dependent hydrolases"/>
    <property type="match status" value="1"/>
</dbReference>
<proteinExistence type="inferred from homology"/>
<evidence type="ECO:0000256" key="3">
    <source>
        <dbReference type="ARBA" id="ARBA00022723"/>
    </source>
</evidence>
<keyword evidence="4" id="KW-0378">Hydrolase</keyword>
<dbReference type="RefSeq" id="WP_317831941.1">
    <property type="nucleotide sequence ID" value="NZ_CP136920.1"/>
</dbReference>
<keyword evidence="5" id="KW-0862">Zinc</keyword>
<feature type="domain" description="Adenosine deaminase" evidence="6">
    <location>
        <begin position="17"/>
        <end position="323"/>
    </location>
</feature>
<dbReference type="EMBL" id="CP136920">
    <property type="protein sequence ID" value="WOO39896.1"/>
    <property type="molecule type" value="Genomic_DNA"/>
</dbReference>
<dbReference type="InterPro" id="IPR006330">
    <property type="entry name" value="Ado/ade_deaminase"/>
</dbReference>
<gene>
    <name evidence="7" type="ORF">RZN69_14820</name>
</gene>
<evidence type="ECO:0000256" key="4">
    <source>
        <dbReference type="ARBA" id="ARBA00022801"/>
    </source>
</evidence>
<protein>
    <submittedName>
        <fullName evidence="7">Adenosine deaminase</fullName>
    </submittedName>
</protein>
<dbReference type="AlphaFoldDB" id="A0AAQ3L6D4"/>
<accession>A0AAQ3L6D4</accession>
<comment type="similarity">
    <text evidence="2">Belongs to the metallo-dependent hydrolases superfamily. Adenosine and AMP deaminases family.</text>
</comment>
<comment type="cofactor">
    <cofactor evidence="1">
        <name>Zn(2+)</name>
        <dbReference type="ChEBI" id="CHEBI:29105"/>
    </cofactor>
</comment>
<keyword evidence="8" id="KW-1185">Reference proteome</keyword>
<dbReference type="GO" id="GO:0016814">
    <property type="term" value="F:hydrolase activity, acting on carbon-nitrogen (but not peptide) bonds, in cyclic amidines"/>
    <property type="evidence" value="ECO:0007669"/>
    <property type="project" value="UniProtKB-ARBA"/>
</dbReference>
<evidence type="ECO:0000313" key="7">
    <source>
        <dbReference type="EMBL" id="WOO39896.1"/>
    </source>
</evidence>
<name>A0AAQ3L6D4_9BACT</name>
<organism evidence="7 8">
    <name type="scientific">Rubellicoccus peritrichatus</name>
    <dbReference type="NCBI Taxonomy" id="3080537"/>
    <lineage>
        <taxon>Bacteria</taxon>
        <taxon>Pseudomonadati</taxon>
        <taxon>Verrucomicrobiota</taxon>
        <taxon>Opitutia</taxon>
        <taxon>Puniceicoccales</taxon>
        <taxon>Cerasicoccaceae</taxon>
        <taxon>Rubellicoccus</taxon>
    </lineage>
</organism>
<evidence type="ECO:0000256" key="2">
    <source>
        <dbReference type="ARBA" id="ARBA00006676"/>
    </source>
</evidence>
<dbReference type="PANTHER" id="PTHR43114:SF6">
    <property type="entry name" value="ADENINE DEAMINASE"/>
    <property type="match status" value="1"/>
</dbReference>
<evidence type="ECO:0000259" key="6">
    <source>
        <dbReference type="Pfam" id="PF00962"/>
    </source>
</evidence>
<dbReference type="Pfam" id="PF00962">
    <property type="entry name" value="A_deaminase"/>
    <property type="match status" value="1"/>
</dbReference>
<evidence type="ECO:0000256" key="5">
    <source>
        <dbReference type="ARBA" id="ARBA00022833"/>
    </source>
</evidence>
<dbReference type="PANTHER" id="PTHR43114">
    <property type="entry name" value="ADENINE DEAMINASE"/>
    <property type="match status" value="1"/>
</dbReference>